<keyword evidence="5 8" id="KW-1133">Transmembrane helix</keyword>
<keyword evidence="4 8" id="KW-0812">Transmembrane</keyword>
<reference evidence="9" key="1">
    <citation type="submission" date="2020-05" db="EMBL/GenBank/DDBJ databases">
        <title>Mycena genomes resolve the evolution of fungal bioluminescence.</title>
        <authorList>
            <person name="Tsai I.J."/>
        </authorList>
    </citation>
    <scope>NUCLEOTIDE SEQUENCE</scope>
    <source>
        <strain evidence="9">171206Taipei</strain>
    </source>
</reference>
<dbReference type="Gene3D" id="1.20.1250.20">
    <property type="entry name" value="MFS general substrate transporter like domains"/>
    <property type="match status" value="1"/>
</dbReference>
<dbReference type="RefSeq" id="XP_037222465.1">
    <property type="nucleotide sequence ID" value="XM_037362173.1"/>
</dbReference>
<evidence type="ECO:0000256" key="2">
    <source>
        <dbReference type="ARBA" id="ARBA00008335"/>
    </source>
</evidence>
<dbReference type="InterPro" id="IPR051788">
    <property type="entry name" value="MFS_Transporter"/>
</dbReference>
<name>A0A8H6SXW5_9AGAR</name>
<sequence length="260" mass="27480">MGLERVVSVPAECLQSLGQEPAPTSATAQGEAKNNQIRALFTVKALHLMALFLFVHVGVGVANGGWSVSYMINVRGGGAQSGYIAAGYSGGVVLGRIVLIPLNKLVSDSRLRRFILTPSKNRVVYVYTLIAIGLQLVVWLVPSLVGDAIALAFGGMMSGPLYPLALNRATRLFRSHLLTPAMGWMAAVATVGGAIIPFIAGAISSRAGIKSLQPVIVAGMAVMLILWTLVPQATAPVAEEEKRATEVKDEKHATSPQREI</sequence>
<feature type="transmembrane region" description="Helical" evidence="8">
    <location>
        <begin position="212"/>
        <end position="230"/>
    </location>
</feature>
<keyword evidence="10" id="KW-1185">Reference proteome</keyword>
<evidence type="ECO:0000256" key="6">
    <source>
        <dbReference type="ARBA" id="ARBA00023136"/>
    </source>
</evidence>
<protein>
    <submittedName>
        <fullName evidence="9">MFS domain-containing protein</fullName>
    </submittedName>
</protein>
<dbReference type="Proteomes" id="UP000636479">
    <property type="component" value="Unassembled WGS sequence"/>
</dbReference>
<evidence type="ECO:0000256" key="4">
    <source>
        <dbReference type="ARBA" id="ARBA00022692"/>
    </source>
</evidence>
<dbReference type="AlphaFoldDB" id="A0A8H6SXW5"/>
<keyword evidence="3" id="KW-0813">Transport</keyword>
<dbReference type="EMBL" id="JACAZF010000004">
    <property type="protein sequence ID" value="KAF7307446.1"/>
    <property type="molecule type" value="Genomic_DNA"/>
</dbReference>
<dbReference type="InterPro" id="IPR036259">
    <property type="entry name" value="MFS_trans_sf"/>
</dbReference>
<evidence type="ECO:0000256" key="3">
    <source>
        <dbReference type="ARBA" id="ARBA00022448"/>
    </source>
</evidence>
<accession>A0A8H6SXW5</accession>
<feature type="transmembrane region" description="Helical" evidence="8">
    <location>
        <begin position="177"/>
        <end position="200"/>
    </location>
</feature>
<feature type="transmembrane region" description="Helical" evidence="8">
    <location>
        <begin position="45"/>
        <end position="62"/>
    </location>
</feature>
<dbReference type="PANTHER" id="PTHR23514">
    <property type="entry name" value="BYPASS OF STOP CODON PROTEIN 6"/>
    <property type="match status" value="1"/>
</dbReference>
<evidence type="ECO:0000313" key="10">
    <source>
        <dbReference type="Proteomes" id="UP000636479"/>
    </source>
</evidence>
<dbReference type="SUPFAM" id="SSF103473">
    <property type="entry name" value="MFS general substrate transporter"/>
    <property type="match status" value="1"/>
</dbReference>
<evidence type="ECO:0000256" key="7">
    <source>
        <dbReference type="SAM" id="MobiDB-lite"/>
    </source>
</evidence>
<dbReference type="GeneID" id="59344689"/>
<evidence type="ECO:0000313" key="9">
    <source>
        <dbReference type="EMBL" id="KAF7307446.1"/>
    </source>
</evidence>
<dbReference type="GO" id="GO:0012505">
    <property type="term" value="C:endomembrane system"/>
    <property type="evidence" value="ECO:0007669"/>
    <property type="project" value="UniProtKB-SubCell"/>
</dbReference>
<dbReference type="PANTHER" id="PTHR23514:SF3">
    <property type="entry name" value="BYPASS OF STOP CODON PROTEIN 6"/>
    <property type="match status" value="1"/>
</dbReference>
<comment type="caution">
    <text evidence="9">The sequence shown here is derived from an EMBL/GenBank/DDBJ whole genome shotgun (WGS) entry which is preliminary data.</text>
</comment>
<keyword evidence="6 8" id="KW-0472">Membrane</keyword>
<evidence type="ECO:0000256" key="1">
    <source>
        <dbReference type="ARBA" id="ARBA00004127"/>
    </source>
</evidence>
<feature type="region of interest" description="Disordered" evidence="7">
    <location>
        <begin position="239"/>
        <end position="260"/>
    </location>
</feature>
<feature type="transmembrane region" description="Helical" evidence="8">
    <location>
        <begin position="82"/>
        <end position="102"/>
    </location>
</feature>
<comment type="subcellular location">
    <subcellularLocation>
        <location evidence="1">Endomembrane system</location>
        <topology evidence="1">Multi-pass membrane protein</topology>
    </subcellularLocation>
</comment>
<proteinExistence type="inferred from homology"/>
<dbReference type="OrthoDB" id="413079at2759"/>
<evidence type="ECO:0000256" key="5">
    <source>
        <dbReference type="ARBA" id="ARBA00022989"/>
    </source>
</evidence>
<gene>
    <name evidence="9" type="ORF">MIND_00539000</name>
</gene>
<comment type="similarity">
    <text evidence="2">Belongs to the major facilitator superfamily.</text>
</comment>
<feature type="transmembrane region" description="Helical" evidence="8">
    <location>
        <begin position="123"/>
        <end position="142"/>
    </location>
</feature>
<dbReference type="GO" id="GO:0016020">
    <property type="term" value="C:membrane"/>
    <property type="evidence" value="ECO:0007669"/>
    <property type="project" value="TreeGrafter"/>
</dbReference>
<evidence type="ECO:0000256" key="8">
    <source>
        <dbReference type="SAM" id="Phobius"/>
    </source>
</evidence>
<organism evidence="9 10">
    <name type="scientific">Mycena indigotica</name>
    <dbReference type="NCBI Taxonomy" id="2126181"/>
    <lineage>
        <taxon>Eukaryota</taxon>
        <taxon>Fungi</taxon>
        <taxon>Dikarya</taxon>
        <taxon>Basidiomycota</taxon>
        <taxon>Agaricomycotina</taxon>
        <taxon>Agaricomycetes</taxon>
        <taxon>Agaricomycetidae</taxon>
        <taxon>Agaricales</taxon>
        <taxon>Marasmiineae</taxon>
        <taxon>Mycenaceae</taxon>
        <taxon>Mycena</taxon>
    </lineage>
</organism>